<dbReference type="AlphaFoldDB" id="G2YSR1"/>
<name>G2YSR1_BOTF4</name>
<accession>G2YSR1</accession>
<proteinExistence type="predicted"/>
<evidence type="ECO:0000313" key="1">
    <source>
        <dbReference type="EMBL" id="CCD54659.1"/>
    </source>
</evidence>
<protein>
    <submittedName>
        <fullName evidence="1">Uncharacterized protein</fullName>
    </submittedName>
</protein>
<dbReference type="InParanoid" id="G2YSR1"/>
<dbReference type="EMBL" id="FQ790351">
    <property type="protein sequence ID" value="CCD54659.1"/>
    <property type="molecule type" value="Genomic_DNA"/>
</dbReference>
<sequence length="39" mass="4352">MNVYCASAKPGHAFGTTQPQLPSFVLRIPYQIPKDTRFA</sequence>
<reference evidence="2" key="1">
    <citation type="journal article" date="2011" name="PLoS Genet.">
        <title>Genomic analysis of the necrotrophic fungal pathogens Sclerotinia sclerotiorum and Botrytis cinerea.</title>
        <authorList>
            <person name="Amselem J."/>
            <person name="Cuomo C.A."/>
            <person name="van Kan J.A."/>
            <person name="Viaud M."/>
            <person name="Benito E.P."/>
            <person name="Couloux A."/>
            <person name="Coutinho P.M."/>
            <person name="de Vries R.P."/>
            <person name="Dyer P.S."/>
            <person name="Fillinger S."/>
            <person name="Fournier E."/>
            <person name="Gout L."/>
            <person name="Hahn M."/>
            <person name="Kohn L."/>
            <person name="Lapalu N."/>
            <person name="Plummer K.M."/>
            <person name="Pradier J.M."/>
            <person name="Quevillon E."/>
            <person name="Sharon A."/>
            <person name="Simon A."/>
            <person name="ten Have A."/>
            <person name="Tudzynski B."/>
            <person name="Tudzynski P."/>
            <person name="Wincker P."/>
            <person name="Andrew M."/>
            <person name="Anthouard V."/>
            <person name="Beever R.E."/>
            <person name="Beffa R."/>
            <person name="Benoit I."/>
            <person name="Bouzid O."/>
            <person name="Brault B."/>
            <person name="Chen Z."/>
            <person name="Choquer M."/>
            <person name="Collemare J."/>
            <person name="Cotton P."/>
            <person name="Danchin E.G."/>
            <person name="Da Silva C."/>
            <person name="Gautier A."/>
            <person name="Giraud C."/>
            <person name="Giraud T."/>
            <person name="Gonzalez C."/>
            <person name="Grossetete S."/>
            <person name="Guldener U."/>
            <person name="Henrissat B."/>
            <person name="Howlett B.J."/>
            <person name="Kodira C."/>
            <person name="Kretschmer M."/>
            <person name="Lappartient A."/>
            <person name="Leroch M."/>
            <person name="Levis C."/>
            <person name="Mauceli E."/>
            <person name="Neuveglise C."/>
            <person name="Oeser B."/>
            <person name="Pearson M."/>
            <person name="Poulain J."/>
            <person name="Poussereau N."/>
            <person name="Quesneville H."/>
            <person name="Rascle C."/>
            <person name="Schumacher J."/>
            <person name="Segurens B."/>
            <person name="Sexton A."/>
            <person name="Silva E."/>
            <person name="Sirven C."/>
            <person name="Soanes D.M."/>
            <person name="Talbot N.J."/>
            <person name="Templeton M."/>
            <person name="Yandava C."/>
            <person name="Yarden O."/>
            <person name="Zeng Q."/>
            <person name="Rollins J.A."/>
            <person name="Lebrun M.H."/>
            <person name="Dickman M."/>
        </authorList>
    </citation>
    <scope>NUCLEOTIDE SEQUENCE [LARGE SCALE GENOMIC DNA]</scope>
    <source>
        <strain evidence="2">T4</strain>
    </source>
</reference>
<dbReference type="Proteomes" id="UP000008177">
    <property type="component" value="Unplaced contigs"/>
</dbReference>
<gene>
    <name evidence="1" type="ORF">BofuT4_uP127070.1</name>
</gene>
<evidence type="ECO:0000313" key="2">
    <source>
        <dbReference type="Proteomes" id="UP000008177"/>
    </source>
</evidence>
<organism evidence="1 2">
    <name type="scientific">Botryotinia fuckeliana (strain T4)</name>
    <name type="common">Noble rot fungus</name>
    <name type="synonym">Botrytis cinerea</name>
    <dbReference type="NCBI Taxonomy" id="999810"/>
    <lineage>
        <taxon>Eukaryota</taxon>
        <taxon>Fungi</taxon>
        <taxon>Dikarya</taxon>
        <taxon>Ascomycota</taxon>
        <taxon>Pezizomycotina</taxon>
        <taxon>Leotiomycetes</taxon>
        <taxon>Helotiales</taxon>
        <taxon>Sclerotiniaceae</taxon>
        <taxon>Botrytis</taxon>
    </lineage>
</organism>
<dbReference type="HOGENOM" id="CLU_3319971_0_0_1"/>